<sequence length="172" mass="19740">MTRNKPRLQVALYARPKHPGTYHYAIFISPKLNYESRKNKKGVLSSPWRFERVVIADMSVDPRLLVVVTIGKLAPRSSVESIERYLVEKIPIFQEGEIHEGSDFDCVSWTKKAVQILGRDGLVQGVGRWDKIRAVAVKFVETKRMEGRWEVGWKGEKRVPTLDVSDGREFVT</sequence>
<organism evidence="1 2">
    <name type="scientific">Lachnellula suecica</name>
    <dbReference type="NCBI Taxonomy" id="602035"/>
    <lineage>
        <taxon>Eukaryota</taxon>
        <taxon>Fungi</taxon>
        <taxon>Dikarya</taxon>
        <taxon>Ascomycota</taxon>
        <taxon>Pezizomycotina</taxon>
        <taxon>Leotiomycetes</taxon>
        <taxon>Helotiales</taxon>
        <taxon>Lachnaceae</taxon>
        <taxon>Lachnellula</taxon>
    </lineage>
</organism>
<protein>
    <submittedName>
        <fullName evidence="1">Uncharacterized protein</fullName>
    </submittedName>
</protein>
<evidence type="ECO:0000313" key="1">
    <source>
        <dbReference type="EMBL" id="TVY82289.1"/>
    </source>
</evidence>
<name>A0A8T9C943_9HELO</name>
<dbReference type="Pfam" id="PF21858">
    <property type="entry name" value="DUF6914"/>
    <property type="match status" value="1"/>
</dbReference>
<keyword evidence="2" id="KW-1185">Reference proteome</keyword>
<accession>A0A8T9C943</accession>
<dbReference type="EMBL" id="QGMK01000341">
    <property type="protein sequence ID" value="TVY82289.1"/>
    <property type="molecule type" value="Genomic_DNA"/>
</dbReference>
<gene>
    <name evidence="1" type="ORF">LSUE1_G001915</name>
</gene>
<dbReference type="InterPro" id="IPR054208">
    <property type="entry name" value="DUF6914"/>
</dbReference>
<dbReference type="Proteomes" id="UP000469558">
    <property type="component" value="Unassembled WGS sequence"/>
</dbReference>
<reference evidence="1 2" key="1">
    <citation type="submission" date="2018-05" db="EMBL/GenBank/DDBJ databases">
        <title>Genome sequencing and assembly of the regulated plant pathogen Lachnellula willkommii and related sister species for the development of diagnostic species identification markers.</title>
        <authorList>
            <person name="Giroux E."/>
            <person name="Bilodeau G."/>
        </authorList>
    </citation>
    <scope>NUCLEOTIDE SEQUENCE [LARGE SCALE GENOMIC DNA]</scope>
    <source>
        <strain evidence="1 2">CBS 268.59</strain>
    </source>
</reference>
<proteinExistence type="predicted"/>
<dbReference type="AlphaFoldDB" id="A0A8T9C943"/>
<dbReference type="OrthoDB" id="3560463at2759"/>
<evidence type="ECO:0000313" key="2">
    <source>
        <dbReference type="Proteomes" id="UP000469558"/>
    </source>
</evidence>
<comment type="caution">
    <text evidence="1">The sequence shown here is derived from an EMBL/GenBank/DDBJ whole genome shotgun (WGS) entry which is preliminary data.</text>
</comment>